<organism evidence="2 3">
    <name type="scientific">Prymnesium parvum</name>
    <name type="common">Toxic golden alga</name>
    <dbReference type="NCBI Taxonomy" id="97485"/>
    <lineage>
        <taxon>Eukaryota</taxon>
        <taxon>Haptista</taxon>
        <taxon>Haptophyta</taxon>
        <taxon>Prymnesiophyceae</taxon>
        <taxon>Prymnesiales</taxon>
        <taxon>Prymnesiaceae</taxon>
        <taxon>Prymnesium</taxon>
    </lineage>
</organism>
<evidence type="ECO:0000313" key="2">
    <source>
        <dbReference type="EMBL" id="KAL1522268.1"/>
    </source>
</evidence>
<evidence type="ECO:0000313" key="3">
    <source>
        <dbReference type="Proteomes" id="UP001515480"/>
    </source>
</evidence>
<name>A0AB34JMK9_PRYPA</name>
<evidence type="ECO:0000256" key="1">
    <source>
        <dbReference type="SAM" id="MobiDB-lite"/>
    </source>
</evidence>
<feature type="compositionally biased region" description="Polar residues" evidence="1">
    <location>
        <begin position="136"/>
        <end position="151"/>
    </location>
</feature>
<dbReference type="EMBL" id="JBGBPQ010000006">
    <property type="protein sequence ID" value="KAL1522268.1"/>
    <property type="molecule type" value="Genomic_DNA"/>
</dbReference>
<protein>
    <submittedName>
        <fullName evidence="2">Uncharacterized protein</fullName>
    </submittedName>
</protein>
<dbReference type="Proteomes" id="UP001515480">
    <property type="component" value="Unassembled WGS sequence"/>
</dbReference>
<accession>A0AB34JMK9</accession>
<reference evidence="2 3" key="1">
    <citation type="journal article" date="2024" name="Science">
        <title>Giant polyketide synthase enzymes in the biosynthesis of giant marine polyether toxins.</title>
        <authorList>
            <person name="Fallon T.R."/>
            <person name="Shende V.V."/>
            <person name="Wierzbicki I.H."/>
            <person name="Pendleton A.L."/>
            <person name="Watervoot N.F."/>
            <person name="Auber R.P."/>
            <person name="Gonzalez D.J."/>
            <person name="Wisecaver J.H."/>
            <person name="Moore B.S."/>
        </authorList>
    </citation>
    <scope>NUCLEOTIDE SEQUENCE [LARGE SCALE GENOMIC DNA]</scope>
    <source>
        <strain evidence="2 3">12B1</strain>
    </source>
</reference>
<proteinExistence type="predicted"/>
<keyword evidence="3" id="KW-1185">Reference proteome</keyword>
<gene>
    <name evidence="2" type="ORF">AB1Y20_017262</name>
</gene>
<sequence>MSQRRLDLMQEVEQGIGVPSAVLDVKRDQAGVTMAPPLPSKDLRPLFDALNSLRQKVGVVCCGGGSDVRLGTMDGVGCRGGHVKYHVQFGDGQHEWLSPRALRRQTAAPQPQPGKPSDRAPSECRYTSKAPKIPSTIKTTKNKSALGSTMKTKAKAKNKRAQMSPANRHASDAEVRAAPKPNANIRKRRSQRDQVLFICGRCLTTQAFLYCEEARAKLFKGLQVSDLRCSACLSASTNSKWSSISRTDYLASITGLDIDIRY</sequence>
<feature type="region of interest" description="Disordered" evidence="1">
    <location>
        <begin position="104"/>
        <end position="175"/>
    </location>
</feature>
<comment type="caution">
    <text evidence="2">The sequence shown here is derived from an EMBL/GenBank/DDBJ whole genome shotgun (WGS) entry which is preliminary data.</text>
</comment>
<dbReference type="AlphaFoldDB" id="A0AB34JMK9"/>